<dbReference type="AlphaFoldDB" id="A0AAD5RMJ8"/>
<keyword evidence="1" id="KW-0489">Methyltransferase</keyword>
<dbReference type="InterPro" id="IPR029063">
    <property type="entry name" value="SAM-dependent_MTases_sf"/>
</dbReference>
<dbReference type="GO" id="GO:0032259">
    <property type="term" value="P:methylation"/>
    <property type="evidence" value="ECO:0007669"/>
    <property type="project" value="UniProtKB-KW"/>
</dbReference>
<organism evidence="1 2">
    <name type="scientific">Zalerion maritima</name>
    <dbReference type="NCBI Taxonomy" id="339359"/>
    <lineage>
        <taxon>Eukaryota</taxon>
        <taxon>Fungi</taxon>
        <taxon>Dikarya</taxon>
        <taxon>Ascomycota</taxon>
        <taxon>Pezizomycotina</taxon>
        <taxon>Sordariomycetes</taxon>
        <taxon>Lulworthiomycetidae</taxon>
        <taxon>Lulworthiales</taxon>
        <taxon>Lulworthiaceae</taxon>
        <taxon>Zalerion</taxon>
    </lineage>
</organism>
<dbReference type="SUPFAM" id="SSF53335">
    <property type="entry name" value="S-adenosyl-L-methionine-dependent methyltransferases"/>
    <property type="match status" value="1"/>
</dbReference>
<dbReference type="GO" id="GO:0008168">
    <property type="term" value="F:methyltransferase activity"/>
    <property type="evidence" value="ECO:0007669"/>
    <property type="project" value="UniProtKB-KW"/>
</dbReference>
<dbReference type="EMBL" id="JAKWBI020000213">
    <property type="protein sequence ID" value="KAJ2898899.1"/>
    <property type="molecule type" value="Genomic_DNA"/>
</dbReference>
<keyword evidence="1" id="KW-0808">Transferase</keyword>
<dbReference type="Proteomes" id="UP001201980">
    <property type="component" value="Unassembled WGS sequence"/>
</dbReference>
<comment type="caution">
    <text evidence="1">The sequence shown here is derived from an EMBL/GenBank/DDBJ whole genome shotgun (WGS) entry which is preliminary data.</text>
</comment>
<proteinExistence type="predicted"/>
<accession>A0AAD5RMJ8</accession>
<keyword evidence="2" id="KW-1185">Reference proteome</keyword>
<evidence type="ECO:0000313" key="1">
    <source>
        <dbReference type="EMBL" id="KAJ2898899.1"/>
    </source>
</evidence>
<sequence>MATDPTLTELDNDHLETVVYHNREYQLYALVNNIYFEPVDEDEVWRLQMLDRVFNLVFDNRLIFPPIHRLRRILECGYGAGGWAIATAQAHPTCEVSNLSRFRWCTVLPLPRMGESSWGMNNVNKAPKVELFAFSSNYFDLVHSQMVAGGVNSGRWSEYLRDIYRVIRPGGWCQMVELYHNAQSDNGTLTPQHALSRWSHLYLEAAALYKDPRAANHMGRRMRQAGFQDIEITTITLPMCAWPTVVDPSQHNIGLANTENIGPMLSSLATYPFTELLGMSITDVQLLVAQAKAEAANPGLKPYFPL</sequence>
<gene>
    <name evidence="1" type="ORF">MKZ38_003583</name>
</gene>
<dbReference type="Pfam" id="PF13489">
    <property type="entry name" value="Methyltransf_23"/>
    <property type="match status" value="1"/>
</dbReference>
<dbReference type="Gene3D" id="3.40.50.150">
    <property type="entry name" value="Vaccinia Virus protein VP39"/>
    <property type="match status" value="1"/>
</dbReference>
<reference evidence="1" key="1">
    <citation type="submission" date="2022-07" db="EMBL/GenBank/DDBJ databases">
        <title>Draft genome sequence of Zalerion maritima ATCC 34329, a (micro)plastics degrading marine fungus.</title>
        <authorList>
            <person name="Paco A."/>
            <person name="Goncalves M.F.M."/>
            <person name="Rocha-Santos T.A.P."/>
            <person name="Alves A."/>
        </authorList>
    </citation>
    <scope>NUCLEOTIDE SEQUENCE</scope>
    <source>
        <strain evidence="1">ATCC 34329</strain>
    </source>
</reference>
<evidence type="ECO:0000313" key="2">
    <source>
        <dbReference type="Proteomes" id="UP001201980"/>
    </source>
</evidence>
<protein>
    <submittedName>
        <fullName evidence="1">UMTA methyltransferase</fullName>
    </submittedName>
</protein>
<name>A0AAD5RMJ8_9PEZI</name>